<keyword evidence="5 6" id="KW-0472">Membrane</keyword>
<dbReference type="PIRSF" id="PIRSF006060">
    <property type="entry name" value="AA_transporter"/>
    <property type="match status" value="1"/>
</dbReference>
<reference evidence="7 8" key="1">
    <citation type="journal article" date="2020" name="Front. Microbiol.">
        <title>Genetic Organization of the aprX-lipA2 Operon Affects the Proteolytic Potential of Pseudomonas Species in Milk.</title>
        <authorList>
            <person name="Maier C."/>
            <person name="Huptas C."/>
            <person name="von Neubeck M."/>
            <person name="Scherer S."/>
            <person name="Wenning M."/>
            <person name="Lucking G."/>
        </authorList>
    </citation>
    <scope>NUCLEOTIDE SEQUENCE [LARGE SCALE GENOMIC DNA]</scope>
    <source>
        <strain evidence="7 8">G4779</strain>
    </source>
</reference>
<comment type="subcellular location">
    <subcellularLocation>
        <location evidence="1">Cell membrane</location>
        <topology evidence="1">Multi-pass membrane protein</topology>
    </subcellularLocation>
</comment>
<dbReference type="GO" id="GO:0005886">
    <property type="term" value="C:plasma membrane"/>
    <property type="evidence" value="ECO:0007669"/>
    <property type="project" value="UniProtKB-SubCell"/>
</dbReference>
<keyword evidence="2" id="KW-1003">Cell membrane</keyword>
<feature type="transmembrane region" description="Helical" evidence="6">
    <location>
        <begin position="240"/>
        <end position="264"/>
    </location>
</feature>
<keyword evidence="3 6" id="KW-0812">Transmembrane</keyword>
<keyword evidence="4 6" id="KW-1133">Transmembrane helix</keyword>
<dbReference type="RefSeq" id="WP_079758818.1">
    <property type="nucleotide sequence ID" value="NZ_JAAQYP010000127.1"/>
</dbReference>
<feature type="transmembrane region" description="Helical" evidence="6">
    <location>
        <begin position="372"/>
        <end position="399"/>
    </location>
</feature>
<dbReference type="InterPro" id="IPR002293">
    <property type="entry name" value="AA/rel_permease1"/>
</dbReference>
<proteinExistence type="predicted"/>
<accession>A0A7Y1QPX1</accession>
<dbReference type="PANTHER" id="PTHR42770:SF16">
    <property type="entry name" value="AMINO ACID PERMEASE"/>
    <property type="match status" value="1"/>
</dbReference>
<feature type="transmembrane region" description="Helical" evidence="6">
    <location>
        <begin position="21"/>
        <end position="47"/>
    </location>
</feature>
<sequence>MSNSTTSAAANARKSLSGNMGVKSIVSMVIATAAPLTIMVANTPLIIAAGNGPAAPLDFIVAMGIMLLFSVGFISMSRYINDAGAFYACIQKGLGRIVGLGSATLMMTSYGLLLIALATYVGVTISDLVGTLLNTAIPWWVSSLSILSIIAYFGYRRIELSSKFLGVALILEIAAVIIVNTLVVHEQGVKAFTFETLGVNHFMSSSPGIGVLLAIYAFIGFESTIIYREEAKDPERTIPIATYVAVFSLGLFYVVSMWCVVAGIGVENVIQMATEHPADMYLKISEIYGGKLFAELVQILVITSLFACMLSLHNIVVRYKYTLGKYGIFPPHFSNVHEHHGSPYFSSVVLSLLSILSIVFLATTNLDPVGQIYVWGATLGTLGYMVVLAIASSATLVFFRRHKDSAPVWNTLIAPCMGMVGVVGCVWVAFSNLPMLTGGSEGSALASIMGVMLFLFFCFGIIIALKLKRKAPDRYAALLNIS</sequence>
<dbReference type="Pfam" id="PF13520">
    <property type="entry name" value="AA_permease_2"/>
    <property type="match status" value="1"/>
</dbReference>
<dbReference type="GO" id="GO:0022857">
    <property type="term" value="F:transmembrane transporter activity"/>
    <property type="evidence" value="ECO:0007669"/>
    <property type="project" value="InterPro"/>
</dbReference>
<evidence type="ECO:0000313" key="8">
    <source>
        <dbReference type="Proteomes" id="UP000542111"/>
    </source>
</evidence>
<feature type="transmembrane region" description="Helical" evidence="6">
    <location>
        <begin position="164"/>
        <end position="185"/>
    </location>
</feature>
<gene>
    <name evidence="7" type="ORF">HBO33_31350</name>
</gene>
<organism evidence="7 8">
    <name type="scientific">Pseudomonas gessardii</name>
    <dbReference type="NCBI Taxonomy" id="78544"/>
    <lineage>
        <taxon>Bacteria</taxon>
        <taxon>Pseudomonadati</taxon>
        <taxon>Pseudomonadota</taxon>
        <taxon>Gammaproteobacteria</taxon>
        <taxon>Pseudomonadales</taxon>
        <taxon>Pseudomonadaceae</taxon>
        <taxon>Pseudomonas</taxon>
    </lineage>
</organism>
<protein>
    <submittedName>
        <fullName evidence="7">APC family permease</fullName>
    </submittedName>
</protein>
<feature type="transmembrane region" description="Helical" evidence="6">
    <location>
        <begin position="442"/>
        <end position="465"/>
    </location>
</feature>
<feature type="transmembrane region" description="Helical" evidence="6">
    <location>
        <begin position="344"/>
        <end position="366"/>
    </location>
</feature>
<feature type="transmembrane region" description="Helical" evidence="6">
    <location>
        <begin position="296"/>
        <end position="317"/>
    </location>
</feature>
<comment type="caution">
    <text evidence="7">The sequence shown here is derived from an EMBL/GenBank/DDBJ whole genome shotgun (WGS) entry which is preliminary data.</text>
</comment>
<feature type="transmembrane region" description="Helical" evidence="6">
    <location>
        <begin position="411"/>
        <end position="430"/>
    </location>
</feature>
<evidence type="ECO:0000256" key="1">
    <source>
        <dbReference type="ARBA" id="ARBA00004651"/>
    </source>
</evidence>
<dbReference type="Gene3D" id="1.20.1740.10">
    <property type="entry name" value="Amino acid/polyamine transporter I"/>
    <property type="match status" value="1"/>
</dbReference>
<evidence type="ECO:0000256" key="4">
    <source>
        <dbReference type="ARBA" id="ARBA00022989"/>
    </source>
</evidence>
<name>A0A7Y1QPX1_9PSED</name>
<feature type="transmembrane region" description="Helical" evidence="6">
    <location>
        <begin position="59"/>
        <end position="76"/>
    </location>
</feature>
<feature type="transmembrane region" description="Helical" evidence="6">
    <location>
        <begin position="205"/>
        <end position="228"/>
    </location>
</feature>
<feature type="transmembrane region" description="Helical" evidence="6">
    <location>
        <begin position="137"/>
        <end position="155"/>
    </location>
</feature>
<dbReference type="InterPro" id="IPR050367">
    <property type="entry name" value="APC_superfamily"/>
</dbReference>
<dbReference type="Proteomes" id="UP000542111">
    <property type="component" value="Unassembled WGS sequence"/>
</dbReference>
<dbReference type="PANTHER" id="PTHR42770">
    <property type="entry name" value="AMINO ACID TRANSPORTER-RELATED"/>
    <property type="match status" value="1"/>
</dbReference>
<evidence type="ECO:0000256" key="5">
    <source>
        <dbReference type="ARBA" id="ARBA00023136"/>
    </source>
</evidence>
<evidence type="ECO:0000256" key="6">
    <source>
        <dbReference type="SAM" id="Phobius"/>
    </source>
</evidence>
<dbReference type="EMBL" id="JAAQYP010000127">
    <property type="protein sequence ID" value="NNA99630.1"/>
    <property type="molecule type" value="Genomic_DNA"/>
</dbReference>
<evidence type="ECO:0000256" key="3">
    <source>
        <dbReference type="ARBA" id="ARBA00022692"/>
    </source>
</evidence>
<evidence type="ECO:0000313" key="7">
    <source>
        <dbReference type="EMBL" id="NNA99630.1"/>
    </source>
</evidence>
<feature type="transmembrane region" description="Helical" evidence="6">
    <location>
        <begin position="97"/>
        <end position="125"/>
    </location>
</feature>
<evidence type="ECO:0000256" key="2">
    <source>
        <dbReference type="ARBA" id="ARBA00022475"/>
    </source>
</evidence>
<dbReference type="AlphaFoldDB" id="A0A7Y1QPX1"/>